<dbReference type="CDD" id="cd01991">
    <property type="entry name" value="Asn_synthase_B_C"/>
    <property type="match status" value="1"/>
</dbReference>
<feature type="binding site" evidence="8">
    <location>
        <position position="273"/>
    </location>
    <ligand>
        <name>ATP</name>
        <dbReference type="ChEBI" id="CHEBI:30616"/>
    </ligand>
</feature>
<evidence type="ECO:0000313" key="12">
    <source>
        <dbReference type="Proteomes" id="UP001164100"/>
    </source>
</evidence>
<comment type="pathway">
    <text evidence="1">Amino-acid biosynthesis; L-asparagine biosynthesis; L-asparagine from L-aspartate (L-Gln route): step 1/1.</text>
</comment>
<dbReference type="PROSITE" id="PS51278">
    <property type="entry name" value="GATASE_TYPE_2"/>
    <property type="match status" value="1"/>
</dbReference>
<keyword evidence="4 8" id="KW-0547">Nucleotide-binding</keyword>
<dbReference type="PANTHER" id="PTHR43284">
    <property type="entry name" value="ASPARAGINE SYNTHETASE (GLUTAMINE-HYDROLYZING)"/>
    <property type="match status" value="1"/>
</dbReference>
<comment type="catalytic activity">
    <reaction evidence="7">
        <text>L-aspartate + L-glutamine + ATP + H2O = L-asparagine + L-glutamate + AMP + diphosphate + H(+)</text>
        <dbReference type="Rhea" id="RHEA:12228"/>
        <dbReference type="ChEBI" id="CHEBI:15377"/>
        <dbReference type="ChEBI" id="CHEBI:15378"/>
        <dbReference type="ChEBI" id="CHEBI:29985"/>
        <dbReference type="ChEBI" id="CHEBI:29991"/>
        <dbReference type="ChEBI" id="CHEBI:30616"/>
        <dbReference type="ChEBI" id="CHEBI:33019"/>
        <dbReference type="ChEBI" id="CHEBI:58048"/>
        <dbReference type="ChEBI" id="CHEBI:58359"/>
        <dbReference type="ChEBI" id="CHEBI:456215"/>
        <dbReference type="EC" id="6.3.5.4"/>
    </reaction>
</comment>
<evidence type="ECO:0000313" key="11">
    <source>
        <dbReference type="EMBL" id="UYF42472.1"/>
    </source>
</evidence>
<evidence type="ECO:0000256" key="7">
    <source>
        <dbReference type="ARBA" id="ARBA00048741"/>
    </source>
</evidence>
<accession>A0AA46RZL9</accession>
<dbReference type="InterPro" id="IPR017932">
    <property type="entry name" value="GATase_2_dom"/>
</dbReference>
<feature type="binding site" evidence="8">
    <location>
        <position position="80"/>
    </location>
    <ligand>
        <name>L-glutamine</name>
        <dbReference type="ChEBI" id="CHEBI:58359"/>
    </ligand>
</feature>
<evidence type="ECO:0000256" key="6">
    <source>
        <dbReference type="ARBA" id="ARBA00022962"/>
    </source>
</evidence>
<dbReference type="SUPFAM" id="SSF56235">
    <property type="entry name" value="N-terminal nucleophile aminohydrolases (Ntn hydrolases)"/>
    <property type="match status" value="1"/>
</dbReference>
<dbReference type="InterPro" id="IPR033738">
    <property type="entry name" value="AsnB_N"/>
</dbReference>
<protein>
    <recommendedName>
        <fullName evidence="3">asparagine synthase (glutamine-hydrolyzing)</fullName>
        <ecNumber evidence="3">6.3.5.4</ecNumber>
    </recommendedName>
</protein>
<dbReference type="NCBIfam" id="TIGR01536">
    <property type="entry name" value="asn_synth_AEB"/>
    <property type="match status" value="1"/>
</dbReference>
<evidence type="ECO:0000256" key="5">
    <source>
        <dbReference type="ARBA" id="ARBA00022840"/>
    </source>
</evidence>
<feature type="domain" description="Glutamine amidotransferase type-2" evidence="10">
    <location>
        <begin position="1"/>
        <end position="193"/>
    </location>
</feature>
<dbReference type="SUPFAM" id="SSF52402">
    <property type="entry name" value="Adenine nucleotide alpha hydrolases-like"/>
    <property type="match status" value="1"/>
</dbReference>
<name>A0AA46RZL9_9BACT</name>
<dbReference type="Pfam" id="PF13537">
    <property type="entry name" value="GATase_7"/>
    <property type="match status" value="1"/>
</dbReference>
<dbReference type="Proteomes" id="UP001164100">
    <property type="component" value="Chromosome"/>
</dbReference>
<dbReference type="Pfam" id="PF00733">
    <property type="entry name" value="Asn_synthase"/>
    <property type="match status" value="1"/>
</dbReference>
<dbReference type="Gene3D" id="3.40.50.620">
    <property type="entry name" value="HUPs"/>
    <property type="match status" value="1"/>
</dbReference>
<evidence type="ECO:0000256" key="9">
    <source>
        <dbReference type="PIRSR" id="PIRSR001589-3"/>
    </source>
</evidence>
<organism evidence="11 12">
    <name type="scientific">Aliarcobacter cryaerophilus</name>
    <dbReference type="NCBI Taxonomy" id="28198"/>
    <lineage>
        <taxon>Bacteria</taxon>
        <taxon>Pseudomonadati</taxon>
        <taxon>Campylobacterota</taxon>
        <taxon>Epsilonproteobacteria</taxon>
        <taxon>Campylobacterales</taxon>
        <taxon>Arcobacteraceae</taxon>
        <taxon>Aliarcobacter</taxon>
    </lineage>
</organism>
<gene>
    <name evidence="11" type="primary">asnB</name>
    <name evidence="11" type="ORF">NGX11_06070</name>
</gene>
<sequence length="613" mass="71813">MLKIQSYRGPDDSGVYFDEKSGVHFGHNRLSIQDLSSHGHQPFVSDCGNYIIVFNGEVYNFKNIKIELEKLGYEFISNSDTEVILYSYKEWGIKCIDKFIGMFAFAILDKVEDKLFLVRDRAGVKPLYYYKVGNQFMFSSEIKSFHKHPIFRKEQNLSVLPYFFQFGYIPAPYTIFKNCFKLEAGHYLEYYIENSEFKIVKYWDVNDFYLEDKFNKNENEILEEIEKILDNAIDLRMVSDVSVGVFLSGGYDSSLVASILAKKQGKKINTFTIGFDDEKYNEAEHAKTIAEYLGTNHTEYYMRNSDMLDLVESLPFYYDEPFGDSSALPTMIVSKLARQNVTVALSSDGGDEAFCGYSKYFFLNKFQDIFSNSFKREVLKTGLNLFSADSVEYINEKLPKNLKQTNIKDKYTKFQRAINSSSLEEMFQNASSYVDKNEIARLLKVSKNQELFKKWEKIGNIEFLNQMMAVDYKLFMNDDVLTKVDRATMSVSLEGREPLLDHRIIEYMAKVPLEIKYKNKQGKYLLRQVLYKYIPKEMVDKPKSGFQIPLNEWLRGELKPLVLKYLDVSRLDESIFNIEEIMQLKKRFFDGVDIGTTVWFILMYQMWKEKWLD</sequence>
<evidence type="ECO:0000256" key="1">
    <source>
        <dbReference type="ARBA" id="ARBA00005187"/>
    </source>
</evidence>
<dbReference type="InterPro" id="IPR001962">
    <property type="entry name" value="Asn_synthase"/>
</dbReference>
<dbReference type="InterPro" id="IPR029055">
    <property type="entry name" value="Ntn_hydrolases_N"/>
</dbReference>
<dbReference type="EMBL" id="CP099556">
    <property type="protein sequence ID" value="UYF42472.1"/>
    <property type="molecule type" value="Genomic_DNA"/>
</dbReference>
<dbReference type="EC" id="6.3.5.4" evidence="3"/>
<proteinExistence type="inferred from homology"/>
<dbReference type="CDD" id="cd00712">
    <property type="entry name" value="AsnB"/>
    <property type="match status" value="1"/>
</dbReference>
<dbReference type="AlphaFoldDB" id="A0AA46RZL9"/>
<dbReference type="RefSeq" id="WP_263514086.1">
    <property type="nucleotide sequence ID" value="NZ_CP099556.1"/>
</dbReference>
<comment type="similarity">
    <text evidence="2">Belongs to the asparagine synthetase family.</text>
</comment>
<evidence type="ECO:0000256" key="2">
    <source>
        <dbReference type="ARBA" id="ARBA00005752"/>
    </source>
</evidence>
<dbReference type="Gene3D" id="3.60.20.10">
    <property type="entry name" value="Glutamine Phosphoribosylpyrophosphate, subunit 1, domain 1"/>
    <property type="match status" value="1"/>
</dbReference>
<dbReference type="InterPro" id="IPR014729">
    <property type="entry name" value="Rossmann-like_a/b/a_fold"/>
</dbReference>
<evidence type="ECO:0000256" key="4">
    <source>
        <dbReference type="ARBA" id="ARBA00022741"/>
    </source>
</evidence>
<dbReference type="PIRSF" id="PIRSF001589">
    <property type="entry name" value="Asn_synthetase_glu-h"/>
    <property type="match status" value="1"/>
</dbReference>
<keyword evidence="11" id="KW-0436">Ligase</keyword>
<keyword evidence="5 8" id="KW-0067">ATP-binding</keyword>
<dbReference type="PANTHER" id="PTHR43284:SF1">
    <property type="entry name" value="ASPARAGINE SYNTHETASE"/>
    <property type="match status" value="1"/>
</dbReference>
<dbReference type="GO" id="GO:0006529">
    <property type="term" value="P:asparagine biosynthetic process"/>
    <property type="evidence" value="ECO:0007669"/>
    <property type="project" value="InterPro"/>
</dbReference>
<evidence type="ECO:0000256" key="3">
    <source>
        <dbReference type="ARBA" id="ARBA00012737"/>
    </source>
</evidence>
<dbReference type="GO" id="GO:0004066">
    <property type="term" value="F:asparagine synthase (glutamine-hydrolyzing) activity"/>
    <property type="evidence" value="ECO:0007669"/>
    <property type="project" value="UniProtKB-EC"/>
</dbReference>
<reference evidence="11" key="1">
    <citation type="journal article" date="2022" name="Front. Microbiol.">
        <title>Species classification and novel plasmid identifications in Arcobacter cryaerophilus and Arcobacter cryaerophilus-like organisms.</title>
        <authorList>
            <person name="Zhou G."/>
            <person name="Wang M."/>
            <person name="Wang H."/>
            <person name="Chen X."/>
            <person name="Gu Y."/>
            <person name="Shao Z."/>
            <person name="Zhang J."/>
            <person name="Zhang M."/>
        </authorList>
    </citation>
    <scope>NUCLEOTIDE SEQUENCE</scope>
    <source>
        <strain evidence="11">ICDCAC48</strain>
    </source>
</reference>
<dbReference type="InterPro" id="IPR006426">
    <property type="entry name" value="Asn_synth_AEB"/>
</dbReference>
<evidence type="ECO:0000259" key="10">
    <source>
        <dbReference type="PROSITE" id="PS51278"/>
    </source>
</evidence>
<keyword evidence="6" id="KW-0315">Glutamine amidotransferase</keyword>
<feature type="site" description="Important for beta-aspartyl-AMP intermediate formation" evidence="9">
    <location>
        <position position="348"/>
    </location>
</feature>
<evidence type="ECO:0000256" key="8">
    <source>
        <dbReference type="PIRSR" id="PIRSR001589-2"/>
    </source>
</evidence>
<dbReference type="InterPro" id="IPR051786">
    <property type="entry name" value="ASN_synthetase/amidase"/>
</dbReference>
<dbReference type="GO" id="GO:0005829">
    <property type="term" value="C:cytosol"/>
    <property type="evidence" value="ECO:0007669"/>
    <property type="project" value="TreeGrafter"/>
</dbReference>
<dbReference type="GO" id="GO:0005524">
    <property type="term" value="F:ATP binding"/>
    <property type="evidence" value="ECO:0007669"/>
    <property type="project" value="UniProtKB-KW"/>
</dbReference>